<feature type="compositionally biased region" description="Low complexity" evidence="3">
    <location>
        <begin position="795"/>
        <end position="829"/>
    </location>
</feature>
<evidence type="ECO:0000313" key="5">
    <source>
        <dbReference type="Proteomes" id="UP001527925"/>
    </source>
</evidence>
<dbReference type="SMART" id="SM00320">
    <property type="entry name" value="WD40"/>
    <property type="match status" value="4"/>
</dbReference>
<comment type="similarity">
    <text evidence="1">Belongs to the WD repeat EIPR1 family.</text>
</comment>
<keyword evidence="2" id="KW-0853">WD repeat</keyword>
<organism evidence="4 5">
    <name type="scientific">Polyrhizophydium stewartii</name>
    <dbReference type="NCBI Taxonomy" id="2732419"/>
    <lineage>
        <taxon>Eukaryota</taxon>
        <taxon>Fungi</taxon>
        <taxon>Fungi incertae sedis</taxon>
        <taxon>Chytridiomycota</taxon>
        <taxon>Chytridiomycota incertae sedis</taxon>
        <taxon>Chytridiomycetes</taxon>
        <taxon>Rhizophydiales</taxon>
        <taxon>Rhizophydiales incertae sedis</taxon>
        <taxon>Polyrhizophydium</taxon>
    </lineage>
</organism>
<dbReference type="Gene3D" id="2.130.10.10">
    <property type="entry name" value="YVTN repeat-like/Quinoprotein amine dehydrogenase"/>
    <property type="match status" value="1"/>
</dbReference>
<evidence type="ECO:0000256" key="1">
    <source>
        <dbReference type="ARBA" id="ARBA00005672"/>
    </source>
</evidence>
<dbReference type="Proteomes" id="UP001527925">
    <property type="component" value="Unassembled WGS sequence"/>
</dbReference>
<dbReference type="PROSITE" id="PS50082">
    <property type="entry name" value="WD_REPEATS_2"/>
    <property type="match status" value="2"/>
</dbReference>
<accession>A0ABR4MVD1</accession>
<dbReference type="SUPFAM" id="SSF50978">
    <property type="entry name" value="WD40 repeat-like"/>
    <property type="match status" value="1"/>
</dbReference>
<dbReference type="PANTHER" id="PTHR14205:SF15">
    <property type="entry name" value="EARP AND GARP COMPLEX-INTERACTING PROTEIN 1"/>
    <property type="match status" value="1"/>
</dbReference>
<dbReference type="InterPro" id="IPR040323">
    <property type="entry name" value="EIPR1"/>
</dbReference>
<dbReference type="PANTHER" id="PTHR14205">
    <property type="entry name" value="WD-REPEAT PROTEIN"/>
    <property type="match status" value="1"/>
</dbReference>
<feature type="region of interest" description="Disordered" evidence="3">
    <location>
        <begin position="795"/>
        <end position="843"/>
    </location>
</feature>
<gene>
    <name evidence="4" type="ORF">HK105_209324</name>
</gene>
<feature type="compositionally biased region" description="Low complexity" evidence="3">
    <location>
        <begin position="558"/>
        <end position="573"/>
    </location>
</feature>
<name>A0ABR4MVD1_9FUNG</name>
<feature type="repeat" description="WD" evidence="2">
    <location>
        <begin position="352"/>
        <end position="394"/>
    </location>
</feature>
<evidence type="ECO:0000313" key="4">
    <source>
        <dbReference type="EMBL" id="KAL2911216.1"/>
    </source>
</evidence>
<reference evidence="4 5" key="1">
    <citation type="submission" date="2023-09" db="EMBL/GenBank/DDBJ databases">
        <title>Pangenome analysis of Batrachochytrium dendrobatidis and related Chytrids.</title>
        <authorList>
            <person name="Yacoub M.N."/>
            <person name="Stajich J.E."/>
            <person name="James T.Y."/>
        </authorList>
    </citation>
    <scope>NUCLEOTIDE SEQUENCE [LARGE SCALE GENOMIC DNA]</scope>
    <source>
        <strain evidence="4 5">JEL0888</strain>
    </source>
</reference>
<evidence type="ECO:0000256" key="3">
    <source>
        <dbReference type="SAM" id="MobiDB-lite"/>
    </source>
</evidence>
<dbReference type="InterPro" id="IPR015943">
    <property type="entry name" value="WD40/YVTN_repeat-like_dom_sf"/>
</dbReference>
<comment type="caution">
    <text evidence="4">The sequence shown here is derived from an EMBL/GenBank/DDBJ whole genome shotgun (WGS) entry which is preliminary data.</text>
</comment>
<dbReference type="InterPro" id="IPR036322">
    <property type="entry name" value="WD40_repeat_dom_sf"/>
</dbReference>
<feature type="compositionally biased region" description="Low complexity" evidence="3">
    <location>
        <begin position="203"/>
        <end position="212"/>
    </location>
</feature>
<feature type="region of interest" description="Disordered" evidence="3">
    <location>
        <begin position="191"/>
        <end position="212"/>
    </location>
</feature>
<feature type="repeat" description="WD" evidence="2">
    <location>
        <begin position="308"/>
        <end position="343"/>
    </location>
</feature>
<evidence type="ECO:0000256" key="2">
    <source>
        <dbReference type="PROSITE-ProRule" id="PRU00221"/>
    </source>
</evidence>
<feature type="region of interest" description="Disordered" evidence="3">
    <location>
        <begin position="543"/>
        <end position="576"/>
    </location>
</feature>
<dbReference type="EMBL" id="JADGIZ020000136">
    <property type="protein sequence ID" value="KAL2911216.1"/>
    <property type="molecule type" value="Genomic_DNA"/>
</dbReference>
<dbReference type="InterPro" id="IPR001680">
    <property type="entry name" value="WD40_rpt"/>
</dbReference>
<proteinExistence type="inferred from homology"/>
<sequence>MLQLPEAADAEHLGHAVPYPRGVRARLDLVAHRRHEQVLDTCATTVTDTAKWSTCLTPIDHTPFIAVGSGAKTNNLFIVENTATNKLRAGPSYRPAADSLVLRSAFSLPSPIHAISTIGDMMVTAGPDGVAQVYKLEPSELGQKGKGVTHVHECVIGESKVAATLSPPGVKIHSVRIKSIELEPTAASASSVHAQTGSGSGAAGASAGVNASAGAAPPVRRLAAVQDKRMYLYDMPTSKVVGVEQVGSDHLNCVTFSPHAPFGALAAVGGLDRTLYLVDTRAMRSRTAAEAASVGGMVLATEGVWRARDAHGLPVLDIKFNPFVPYWVATSGGEGVVKVWDIRFAAGPAACVYGHFDGVNAIAWSNTHCDLIASVSSDRAWRAWSLHHDQLTCSKPSGDIFIGFPGSEMSVSRSGGGSDATDIAIGAKIVGEHQTGYTAPVIAVVASPRHADTFVALSASGEIMSHTIRDELFEQLAPHRYDDLSACDVETKVYARNMSEAFQSLVHCTRTERLPGEMTVRHERELINLVSFRAAVSPEDADARSAAAATEKEDAEESASAGVGKDAAAGKSASGDDDVVPWIKGAASKTNTRDMVLAFRRDLETYGYGLPPRYADFTQWTEMIDNWTQLQLDLVILRFNIVDEVQRGNWRAIVDKEKKLYTGLEADPEFLDRDTIQMFTESVITNAFMKGLSMGLRFGEIVADTPKSRFDLLAPVMALLLFPTVFDSVEWLPDAEKVLARQPLATRQARLAEYVAKTRAMRAAAYDAAAAAAAAASPKLSAAAGGKAAAGAATAGSTKSAAPPQTTSQTASTGSSAASRTLSASTAGSPAKRADSAQTGHARGASKIAETFAEACERKQQQIIKLASEAKEILPMVSLEIRICKLIEKQSDTIDEEIVQAMQQNVMTDSGVSGVRGRGGTISTSVGMAGGPAVVPFERTLSATVNKLYVDALLATGRFEDFFGAGFDLIASLGGTDFSRMLFKLIEGEGMAKLKQHIDALFTTATNHLQSIFQGGGSGAPAQATSTNAAAAATVSKGIMQGSKLVRDAMIVLVKVAAHIMQGQELLKADKSQLDSLMRMMSQLTTTMLQLSAMMQRSFEHLDKAAGKGNSSSREWAQTVHDSLRDAARTFPLSANKARPTQSSEKAATGHTIHEEIFSILDKLYRGFIKPDGQAAP</sequence>
<protein>
    <submittedName>
        <fullName evidence="4">Uncharacterized protein</fullName>
    </submittedName>
</protein>
<keyword evidence="5" id="KW-1185">Reference proteome</keyword>